<organism evidence="2 3">
    <name type="scientific">Clostridium weizhouense</name>
    <dbReference type="NCBI Taxonomy" id="2859781"/>
    <lineage>
        <taxon>Bacteria</taxon>
        <taxon>Bacillati</taxon>
        <taxon>Bacillota</taxon>
        <taxon>Clostridia</taxon>
        <taxon>Eubacteriales</taxon>
        <taxon>Clostridiaceae</taxon>
        <taxon>Clostridium</taxon>
    </lineage>
</organism>
<dbReference type="Proteomes" id="UP001519921">
    <property type="component" value="Unassembled WGS sequence"/>
</dbReference>
<proteinExistence type="predicted"/>
<keyword evidence="1" id="KW-1133">Transmembrane helix</keyword>
<accession>A0ABS7AM44</accession>
<name>A0ABS7AM44_9CLOT</name>
<dbReference type="RefSeq" id="WP_219778540.1">
    <property type="nucleotide sequence ID" value="NZ_JAHXPT010000003.1"/>
</dbReference>
<protein>
    <recommendedName>
        <fullName evidence="4">Lipoprotein</fullName>
    </recommendedName>
</protein>
<dbReference type="PROSITE" id="PS51257">
    <property type="entry name" value="PROKAR_LIPOPROTEIN"/>
    <property type="match status" value="1"/>
</dbReference>
<keyword evidence="1" id="KW-0812">Transmembrane</keyword>
<evidence type="ECO:0008006" key="4">
    <source>
        <dbReference type="Google" id="ProtNLM"/>
    </source>
</evidence>
<sequence length="111" mass="11970">MKTLKLILGTISFILVLIIAFQSCAIGLEDTFNGTNGGIEFVLALFMLIGGIIGVINRNSRSFSITAGCFYIIGGIIGCLNSPLHSDLRIWSIISLICAFLFISIATKQKI</sequence>
<keyword evidence="1" id="KW-0472">Membrane</keyword>
<comment type="caution">
    <text evidence="2">The sequence shown here is derived from an EMBL/GenBank/DDBJ whole genome shotgun (WGS) entry which is preliminary data.</text>
</comment>
<dbReference type="EMBL" id="JAHXPT010000003">
    <property type="protein sequence ID" value="MBW6409481.1"/>
    <property type="molecule type" value="Genomic_DNA"/>
</dbReference>
<evidence type="ECO:0000256" key="1">
    <source>
        <dbReference type="SAM" id="Phobius"/>
    </source>
</evidence>
<gene>
    <name evidence="2" type="ORF">KYD98_05205</name>
</gene>
<keyword evidence="3" id="KW-1185">Reference proteome</keyword>
<feature type="transmembrane region" description="Helical" evidence="1">
    <location>
        <begin position="63"/>
        <end position="84"/>
    </location>
</feature>
<reference evidence="2 3" key="1">
    <citation type="submission" date="2021-07" db="EMBL/GenBank/DDBJ databases">
        <title>Clostridium weizhouense sp. nov., an anaerobic bacterium isolated from activated sludge of Petroleum wastewater.</title>
        <authorList>
            <person name="Li Q."/>
        </authorList>
    </citation>
    <scope>NUCLEOTIDE SEQUENCE [LARGE SCALE GENOMIC DNA]</scope>
    <source>
        <strain evidence="2 3">YB-6</strain>
    </source>
</reference>
<feature type="transmembrane region" description="Helical" evidence="1">
    <location>
        <begin position="37"/>
        <end position="56"/>
    </location>
</feature>
<evidence type="ECO:0000313" key="3">
    <source>
        <dbReference type="Proteomes" id="UP001519921"/>
    </source>
</evidence>
<feature type="transmembrane region" description="Helical" evidence="1">
    <location>
        <begin position="90"/>
        <end position="107"/>
    </location>
</feature>
<evidence type="ECO:0000313" key="2">
    <source>
        <dbReference type="EMBL" id="MBW6409481.1"/>
    </source>
</evidence>